<accession>A0A5N6L1W8</accession>
<dbReference type="InterPro" id="IPR039703">
    <property type="entry name" value="Nta1"/>
</dbReference>
<dbReference type="GO" id="GO:0030163">
    <property type="term" value="P:protein catabolic process"/>
    <property type="evidence" value="ECO:0007669"/>
    <property type="project" value="TreeGrafter"/>
</dbReference>
<dbReference type="InterPro" id="IPR003010">
    <property type="entry name" value="C-N_Hydrolase"/>
</dbReference>
<dbReference type="PANTHER" id="PTHR11750">
    <property type="entry name" value="PROTEIN N-TERMINAL AMIDASE"/>
    <property type="match status" value="1"/>
</dbReference>
<dbReference type="SUPFAM" id="SSF56317">
    <property type="entry name" value="Carbon-nitrogen hydrolase"/>
    <property type="match status" value="1"/>
</dbReference>
<evidence type="ECO:0000313" key="3">
    <source>
        <dbReference type="EMBL" id="KAB8576183.1"/>
    </source>
</evidence>
<gene>
    <name evidence="3" type="ORF">FH972_025711</name>
</gene>
<dbReference type="EMBL" id="VIBQ01000066">
    <property type="protein sequence ID" value="KAB8576183.1"/>
    <property type="molecule type" value="Genomic_DNA"/>
</dbReference>
<dbReference type="PROSITE" id="PS50263">
    <property type="entry name" value="CN_HYDROLASE"/>
    <property type="match status" value="1"/>
</dbReference>
<keyword evidence="4" id="KW-1185">Reference proteome</keyword>
<dbReference type="GO" id="GO:0070773">
    <property type="term" value="F:protein-N-terminal glutamine amidohydrolase activity"/>
    <property type="evidence" value="ECO:0007669"/>
    <property type="project" value="InterPro"/>
</dbReference>
<reference evidence="3 4" key="1">
    <citation type="submission" date="2019-06" db="EMBL/GenBank/DDBJ databases">
        <title>A chromosomal-level reference genome of Carpinus fangiana (Coryloideae, Betulaceae).</title>
        <authorList>
            <person name="Yang X."/>
            <person name="Wang Z."/>
            <person name="Zhang L."/>
            <person name="Hao G."/>
            <person name="Liu J."/>
            <person name="Yang Y."/>
        </authorList>
    </citation>
    <scope>NUCLEOTIDE SEQUENCE [LARGE SCALE GENOMIC DNA]</scope>
    <source>
        <strain evidence="3">Cfa_2016G</strain>
        <tissue evidence="3">Leaf</tissue>
    </source>
</reference>
<dbReference type="GO" id="GO:0008418">
    <property type="term" value="F:protein-N-terminal asparagine amidohydrolase activity"/>
    <property type="evidence" value="ECO:0007669"/>
    <property type="project" value="InterPro"/>
</dbReference>
<feature type="domain" description="CN hydrolase" evidence="2">
    <location>
        <begin position="1"/>
        <end position="299"/>
    </location>
</feature>
<dbReference type="Proteomes" id="UP000327013">
    <property type="component" value="Unassembled WGS sequence"/>
</dbReference>
<protein>
    <recommendedName>
        <fullName evidence="2">CN hydrolase domain-containing protein</fullName>
    </recommendedName>
</protein>
<evidence type="ECO:0000313" key="4">
    <source>
        <dbReference type="Proteomes" id="UP000327013"/>
    </source>
</evidence>
<dbReference type="InterPro" id="IPR036526">
    <property type="entry name" value="C-N_Hydrolase_sf"/>
</dbReference>
<dbReference type="PANTHER" id="PTHR11750:SF26">
    <property type="entry name" value="PROTEIN N-TERMINAL AMIDASE"/>
    <property type="match status" value="1"/>
</dbReference>
<feature type="region of interest" description="Disordered" evidence="1">
    <location>
        <begin position="305"/>
        <end position="329"/>
    </location>
</feature>
<organism evidence="3 4">
    <name type="scientific">Carpinus fangiana</name>
    <dbReference type="NCBI Taxonomy" id="176857"/>
    <lineage>
        <taxon>Eukaryota</taxon>
        <taxon>Viridiplantae</taxon>
        <taxon>Streptophyta</taxon>
        <taxon>Embryophyta</taxon>
        <taxon>Tracheophyta</taxon>
        <taxon>Spermatophyta</taxon>
        <taxon>Magnoliopsida</taxon>
        <taxon>eudicotyledons</taxon>
        <taxon>Gunneridae</taxon>
        <taxon>Pentapetalae</taxon>
        <taxon>rosids</taxon>
        <taxon>fabids</taxon>
        <taxon>Fagales</taxon>
        <taxon>Betulaceae</taxon>
        <taxon>Carpinus</taxon>
    </lineage>
</organism>
<dbReference type="Gene3D" id="3.60.110.10">
    <property type="entry name" value="Carbon-nitrogen hydrolase"/>
    <property type="match status" value="1"/>
</dbReference>
<proteinExistence type="predicted"/>
<dbReference type="OrthoDB" id="497570at2759"/>
<sequence>MRVATLQLDSKLGRVKLNTERATRLVDSINPGTLGLLVLPELAFSGYNFPTLDSITPFLEPTAAGPSTAWAVKTAQHLRCTVIVGYPEITSDNQRYNSTVMIGSDGEVLGNGYRKSFLYYTDQTWAAEGSGFKAGLGTVPIATIESQKKSAANITQGICMDLNPYNFTAPWNAYEFAAHVVESDADAAVMSMAWLTGGPDLSSYEPGLDPFADDGTPAWSETEANIPHLDTVNYWIERLTPLISCKRYTIVVMANRCGKERSAIYAGTSCVLRVGHGKIIIYSIMSRGLEGVQLVDTHAPPKAELRLRNPDELDEADEAADETADELPL</sequence>
<evidence type="ECO:0000256" key="1">
    <source>
        <dbReference type="SAM" id="MobiDB-lite"/>
    </source>
</evidence>
<evidence type="ECO:0000259" key="2">
    <source>
        <dbReference type="PROSITE" id="PS50263"/>
    </source>
</evidence>
<name>A0A5N6L1W8_9ROSI</name>
<dbReference type="AlphaFoldDB" id="A0A5N6L1W8"/>
<feature type="compositionally biased region" description="Acidic residues" evidence="1">
    <location>
        <begin position="312"/>
        <end position="329"/>
    </location>
</feature>
<dbReference type="Pfam" id="PF00795">
    <property type="entry name" value="CN_hydrolase"/>
    <property type="match status" value="1"/>
</dbReference>
<comment type="caution">
    <text evidence="3">The sequence shown here is derived from an EMBL/GenBank/DDBJ whole genome shotgun (WGS) entry which is preliminary data.</text>
</comment>